<dbReference type="EMBL" id="JASCZI010211450">
    <property type="protein sequence ID" value="MED6191480.1"/>
    <property type="molecule type" value="Genomic_DNA"/>
</dbReference>
<evidence type="ECO:0000313" key="1">
    <source>
        <dbReference type="EMBL" id="MED6191480.1"/>
    </source>
</evidence>
<reference evidence="1 2" key="1">
    <citation type="journal article" date="2023" name="Plants (Basel)">
        <title>Bridging the Gap: Combining Genomics and Transcriptomics Approaches to Understand Stylosanthes scabra, an Orphan Legume from the Brazilian Caatinga.</title>
        <authorList>
            <person name="Ferreira-Neto J.R.C."/>
            <person name="da Silva M.D."/>
            <person name="Binneck E."/>
            <person name="de Melo N.F."/>
            <person name="da Silva R.H."/>
            <person name="de Melo A.L.T.M."/>
            <person name="Pandolfi V."/>
            <person name="Bustamante F.O."/>
            <person name="Brasileiro-Vidal A.C."/>
            <person name="Benko-Iseppon A.M."/>
        </authorList>
    </citation>
    <scope>NUCLEOTIDE SEQUENCE [LARGE SCALE GENOMIC DNA]</scope>
    <source>
        <tissue evidence="1">Leaves</tissue>
    </source>
</reference>
<protein>
    <submittedName>
        <fullName evidence="1">Uncharacterized protein</fullName>
    </submittedName>
</protein>
<dbReference type="Proteomes" id="UP001341840">
    <property type="component" value="Unassembled WGS sequence"/>
</dbReference>
<sequence>MDRAGSGTIGEHRSGRKEMSLACCRGAAENRSSSKMMADCNRGSRLPRRRCYTRELRMTNGMVLVEQRTMMARRIGGWQRLKIGPKEEGCDDRNHGRCGSVRERQI</sequence>
<feature type="non-terminal residue" evidence="1">
    <location>
        <position position="106"/>
    </location>
</feature>
<accession>A0ABU6X485</accession>
<evidence type="ECO:0000313" key="2">
    <source>
        <dbReference type="Proteomes" id="UP001341840"/>
    </source>
</evidence>
<organism evidence="1 2">
    <name type="scientific">Stylosanthes scabra</name>
    <dbReference type="NCBI Taxonomy" id="79078"/>
    <lineage>
        <taxon>Eukaryota</taxon>
        <taxon>Viridiplantae</taxon>
        <taxon>Streptophyta</taxon>
        <taxon>Embryophyta</taxon>
        <taxon>Tracheophyta</taxon>
        <taxon>Spermatophyta</taxon>
        <taxon>Magnoliopsida</taxon>
        <taxon>eudicotyledons</taxon>
        <taxon>Gunneridae</taxon>
        <taxon>Pentapetalae</taxon>
        <taxon>rosids</taxon>
        <taxon>fabids</taxon>
        <taxon>Fabales</taxon>
        <taxon>Fabaceae</taxon>
        <taxon>Papilionoideae</taxon>
        <taxon>50 kb inversion clade</taxon>
        <taxon>dalbergioids sensu lato</taxon>
        <taxon>Dalbergieae</taxon>
        <taxon>Pterocarpus clade</taxon>
        <taxon>Stylosanthes</taxon>
    </lineage>
</organism>
<comment type="caution">
    <text evidence="1">The sequence shown here is derived from an EMBL/GenBank/DDBJ whole genome shotgun (WGS) entry which is preliminary data.</text>
</comment>
<proteinExistence type="predicted"/>
<name>A0ABU6X485_9FABA</name>
<keyword evidence="2" id="KW-1185">Reference proteome</keyword>
<gene>
    <name evidence="1" type="ORF">PIB30_000580</name>
</gene>